<dbReference type="CDD" id="cd04179">
    <property type="entry name" value="DPM_DPG-synthase_like"/>
    <property type="match status" value="1"/>
</dbReference>
<sequence length="240" mass="26155">MNNVLAAPKVLIIVPAFNEEKNLPSLLERLLKLGRTIVVVNDCSSDATVDCARSMGVAVLDLPANLGIGGAVQTGFKYAVANDFDIAVQIDGDGQHDPAWIDTVIAPLVDGRADCVIGSRYMPEAPDRDYRTPMARRVGMRFSTAILEFATGLRVHDTTSGFRALNRSAFEFFSQSYPVDHPEAEALLVLHRNGFRIQEVPIKMLGRIHGSSLFNLTRSALYPLRVVVGFVGIIFAGKAK</sequence>
<dbReference type="SUPFAM" id="SSF53448">
    <property type="entry name" value="Nucleotide-diphospho-sugar transferases"/>
    <property type="match status" value="1"/>
</dbReference>
<dbReference type="PANTHER" id="PTHR48090:SF7">
    <property type="entry name" value="RFBJ PROTEIN"/>
    <property type="match status" value="1"/>
</dbReference>
<dbReference type="InterPro" id="IPR001173">
    <property type="entry name" value="Glyco_trans_2-like"/>
</dbReference>
<evidence type="ECO:0000313" key="2">
    <source>
        <dbReference type="EMBL" id="MBB6487563.1"/>
    </source>
</evidence>
<reference evidence="2 3" key="1">
    <citation type="submission" date="2020-08" db="EMBL/GenBank/DDBJ databases">
        <title>Genomic Encyclopedia of Type Strains, Phase IV (KMG-V): Genome sequencing to study the core and pangenomes of soil and plant-associated prokaryotes.</title>
        <authorList>
            <person name="Whitman W."/>
        </authorList>
    </citation>
    <scope>NUCLEOTIDE SEQUENCE [LARGE SCALE GENOMIC DNA]</scope>
    <source>
        <strain evidence="2 3">SEMIA 4060</strain>
    </source>
</reference>
<dbReference type="AlphaFoldDB" id="A0A7X0IUR0"/>
<feature type="domain" description="Glycosyltransferase 2-like" evidence="1">
    <location>
        <begin position="12"/>
        <end position="171"/>
    </location>
</feature>
<name>A0A7X0IUR0_9HYPH</name>
<evidence type="ECO:0000259" key="1">
    <source>
        <dbReference type="Pfam" id="PF00535"/>
    </source>
</evidence>
<dbReference type="EMBL" id="JACHBG010000014">
    <property type="protein sequence ID" value="MBB6487563.1"/>
    <property type="molecule type" value="Genomic_DNA"/>
</dbReference>
<organism evidence="2 3">
    <name type="scientific">Rhizobium lusitanum</name>
    <dbReference type="NCBI Taxonomy" id="293958"/>
    <lineage>
        <taxon>Bacteria</taxon>
        <taxon>Pseudomonadati</taxon>
        <taxon>Pseudomonadota</taxon>
        <taxon>Alphaproteobacteria</taxon>
        <taxon>Hyphomicrobiales</taxon>
        <taxon>Rhizobiaceae</taxon>
        <taxon>Rhizobium/Agrobacterium group</taxon>
        <taxon>Rhizobium</taxon>
    </lineage>
</organism>
<evidence type="ECO:0000313" key="3">
    <source>
        <dbReference type="Proteomes" id="UP000565576"/>
    </source>
</evidence>
<dbReference type="Pfam" id="PF00535">
    <property type="entry name" value="Glycos_transf_2"/>
    <property type="match status" value="1"/>
</dbReference>
<accession>A0A7X0IUR0</accession>
<dbReference type="PANTHER" id="PTHR48090">
    <property type="entry name" value="UNDECAPRENYL-PHOSPHATE 4-DEOXY-4-FORMAMIDO-L-ARABINOSE TRANSFERASE-RELATED"/>
    <property type="match status" value="1"/>
</dbReference>
<gene>
    <name evidence="2" type="ORF">GGD46_004866</name>
</gene>
<dbReference type="InterPro" id="IPR029044">
    <property type="entry name" value="Nucleotide-diphossugar_trans"/>
</dbReference>
<comment type="caution">
    <text evidence="2">The sequence shown here is derived from an EMBL/GenBank/DDBJ whole genome shotgun (WGS) entry which is preliminary data.</text>
</comment>
<dbReference type="Proteomes" id="UP000565576">
    <property type="component" value="Unassembled WGS sequence"/>
</dbReference>
<dbReference type="RefSeq" id="WP_184708564.1">
    <property type="nucleotide sequence ID" value="NZ_JACHBG010000014.1"/>
</dbReference>
<protein>
    <recommendedName>
        <fullName evidence="1">Glycosyltransferase 2-like domain-containing protein</fullName>
    </recommendedName>
</protein>
<proteinExistence type="predicted"/>
<dbReference type="Gene3D" id="3.90.550.10">
    <property type="entry name" value="Spore Coat Polysaccharide Biosynthesis Protein SpsA, Chain A"/>
    <property type="match status" value="1"/>
</dbReference>
<dbReference type="InterPro" id="IPR050256">
    <property type="entry name" value="Glycosyltransferase_2"/>
</dbReference>